<comment type="cofactor">
    <cofactor evidence="1 12">
        <name>pyridoxal 5'-phosphate</name>
        <dbReference type="ChEBI" id="CHEBI:597326"/>
    </cofactor>
</comment>
<evidence type="ECO:0000256" key="6">
    <source>
        <dbReference type="ARBA" id="ARBA00022605"/>
    </source>
</evidence>
<dbReference type="GO" id="GO:0005737">
    <property type="term" value="C:cytoplasm"/>
    <property type="evidence" value="ECO:0007669"/>
    <property type="project" value="TreeGrafter"/>
</dbReference>
<dbReference type="FunFam" id="3.40.50.1100:FF:000001">
    <property type="entry name" value="Tryptophan synthase beta chain"/>
    <property type="match status" value="1"/>
</dbReference>
<dbReference type="InterPro" id="IPR036052">
    <property type="entry name" value="TrpB-like_PALP_sf"/>
</dbReference>
<evidence type="ECO:0000256" key="7">
    <source>
        <dbReference type="ARBA" id="ARBA00022822"/>
    </source>
</evidence>
<dbReference type="PANTHER" id="PTHR48077">
    <property type="entry name" value="TRYPTOPHAN SYNTHASE-RELATED"/>
    <property type="match status" value="1"/>
</dbReference>
<evidence type="ECO:0000256" key="5">
    <source>
        <dbReference type="ARBA" id="ARBA00011270"/>
    </source>
</evidence>
<dbReference type="NCBIfam" id="TIGR00263">
    <property type="entry name" value="trpB"/>
    <property type="match status" value="1"/>
</dbReference>
<dbReference type="HAMAP" id="MF_00133">
    <property type="entry name" value="Trp_synth_beta"/>
    <property type="match status" value="1"/>
</dbReference>
<accession>A0A3P1SMB1</accession>
<sequence length="394" mass="42499">MPDAGGHFGDFGGRYVSETLMAALQQLEQTYEKLWRDPQFQAEFDYDLAHYVGRPSPLYHAERLSAELGGAQIYLKREDLNHTGAHKVNNTIGQALLAKHTGKPRVIAETGAGQHGVATATVAARLGLECQVYMGIEDVRRQALNVYRMKLLGAEVIAVESGTRTLKDAMNEAMRDWVTNVDNTFYIIGTAAGPHPYPKLVRDFQAIIGREARQQCLAQTGKLPDALIACVGGGSNAIGLFHPFIEDADVRMIGVEAGGYGIETGQHAAPLSAGEPGVLHGNRTYLMSDDAGQIIGTHSVSAGLDYPGVGPEHSYLKDIGRAEYVAINDDEALDAFRRLTQVEGIMPALESSHAVAEAIKMAPTMDKDQILLVNLSGRGDKDIHTVAEIDGIVV</sequence>
<comment type="function">
    <text evidence="2 12">The beta subunit is responsible for the synthesis of L-tryptophan from indole and L-serine.</text>
</comment>
<evidence type="ECO:0000256" key="8">
    <source>
        <dbReference type="ARBA" id="ARBA00022898"/>
    </source>
</evidence>
<comment type="subunit">
    <text evidence="5 12">Tetramer of two alpha and two beta chains.</text>
</comment>
<dbReference type="Gene3D" id="3.40.50.1100">
    <property type="match status" value="2"/>
</dbReference>
<reference evidence="14 15" key="1">
    <citation type="submission" date="2018-11" db="EMBL/GenBank/DDBJ databases">
        <title>The draft genome sequence of Amphritea balenae JAMM 1525T.</title>
        <authorList>
            <person name="Fang Z."/>
            <person name="Zhang Y."/>
            <person name="Han X."/>
        </authorList>
    </citation>
    <scope>NUCLEOTIDE SEQUENCE [LARGE SCALE GENOMIC DNA]</scope>
    <source>
        <strain evidence="14 15">JAMM 1525</strain>
    </source>
</reference>
<keyword evidence="8 12" id="KW-0663">Pyridoxal phosphate</keyword>
<evidence type="ECO:0000256" key="4">
    <source>
        <dbReference type="ARBA" id="ARBA00009982"/>
    </source>
</evidence>
<dbReference type="InterPro" id="IPR001926">
    <property type="entry name" value="TrpB-like_PALP"/>
</dbReference>
<evidence type="ECO:0000256" key="1">
    <source>
        <dbReference type="ARBA" id="ARBA00001933"/>
    </source>
</evidence>
<evidence type="ECO:0000256" key="12">
    <source>
        <dbReference type="HAMAP-Rule" id="MF_00133"/>
    </source>
</evidence>
<dbReference type="UniPathway" id="UPA00035">
    <property type="reaction ID" value="UER00044"/>
</dbReference>
<feature type="domain" description="Tryptophan synthase beta chain-like PALP" evidence="13">
    <location>
        <begin position="53"/>
        <end position="375"/>
    </location>
</feature>
<evidence type="ECO:0000256" key="10">
    <source>
        <dbReference type="ARBA" id="ARBA00023239"/>
    </source>
</evidence>
<dbReference type="Proteomes" id="UP000267535">
    <property type="component" value="Unassembled WGS sequence"/>
</dbReference>
<evidence type="ECO:0000256" key="9">
    <source>
        <dbReference type="ARBA" id="ARBA00023141"/>
    </source>
</evidence>
<dbReference type="AlphaFoldDB" id="A0A3P1SMB1"/>
<keyword evidence="6 12" id="KW-0028">Amino-acid biosynthesis</keyword>
<keyword evidence="7 12" id="KW-0822">Tryptophan biosynthesis</keyword>
<dbReference type="OrthoDB" id="9766131at2"/>
<dbReference type="Pfam" id="PF00291">
    <property type="entry name" value="PALP"/>
    <property type="match status" value="1"/>
</dbReference>
<dbReference type="CDD" id="cd06446">
    <property type="entry name" value="Trp-synth_B"/>
    <property type="match status" value="1"/>
</dbReference>
<dbReference type="PANTHER" id="PTHR48077:SF3">
    <property type="entry name" value="TRYPTOPHAN SYNTHASE"/>
    <property type="match status" value="1"/>
</dbReference>
<comment type="catalytic activity">
    <reaction evidence="11 12">
        <text>(1S,2R)-1-C-(indol-3-yl)glycerol 3-phosphate + L-serine = D-glyceraldehyde 3-phosphate + L-tryptophan + H2O</text>
        <dbReference type="Rhea" id="RHEA:10532"/>
        <dbReference type="ChEBI" id="CHEBI:15377"/>
        <dbReference type="ChEBI" id="CHEBI:33384"/>
        <dbReference type="ChEBI" id="CHEBI:57912"/>
        <dbReference type="ChEBI" id="CHEBI:58866"/>
        <dbReference type="ChEBI" id="CHEBI:59776"/>
        <dbReference type="EC" id="4.2.1.20"/>
    </reaction>
</comment>
<keyword evidence="15" id="KW-1185">Reference proteome</keyword>
<dbReference type="InterPro" id="IPR006654">
    <property type="entry name" value="Trp_synth_beta"/>
</dbReference>
<name>A0A3P1SMB1_9GAMM</name>
<dbReference type="InterPro" id="IPR023026">
    <property type="entry name" value="Trp_synth_beta/beta-like"/>
</dbReference>
<dbReference type="PIRSF" id="PIRSF001413">
    <property type="entry name" value="Trp_syn_beta"/>
    <property type="match status" value="1"/>
</dbReference>
<evidence type="ECO:0000256" key="3">
    <source>
        <dbReference type="ARBA" id="ARBA00004733"/>
    </source>
</evidence>
<dbReference type="PROSITE" id="PS00168">
    <property type="entry name" value="TRP_SYNTHASE_BETA"/>
    <property type="match status" value="1"/>
</dbReference>
<feature type="modified residue" description="N6-(pyridoxal phosphate)lysine" evidence="12">
    <location>
        <position position="87"/>
    </location>
</feature>
<dbReference type="InterPro" id="IPR006653">
    <property type="entry name" value="Trp_synth_b_CS"/>
</dbReference>
<dbReference type="EC" id="4.2.1.20" evidence="12"/>
<keyword evidence="10 12" id="KW-0456">Lyase</keyword>
<gene>
    <name evidence="12 14" type="primary">trpB</name>
    <name evidence="14" type="ORF">EHS89_16340</name>
</gene>
<comment type="caution">
    <text evidence="14">The sequence shown here is derived from an EMBL/GenBank/DDBJ whole genome shotgun (WGS) entry which is preliminary data.</text>
</comment>
<dbReference type="FunFam" id="3.40.50.1100:FF:000004">
    <property type="entry name" value="Tryptophan synthase beta chain"/>
    <property type="match status" value="1"/>
</dbReference>
<evidence type="ECO:0000313" key="14">
    <source>
        <dbReference type="EMBL" id="RRC97835.1"/>
    </source>
</evidence>
<evidence type="ECO:0000259" key="13">
    <source>
        <dbReference type="Pfam" id="PF00291"/>
    </source>
</evidence>
<evidence type="ECO:0000313" key="15">
    <source>
        <dbReference type="Proteomes" id="UP000267535"/>
    </source>
</evidence>
<comment type="pathway">
    <text evidence="3 12">Amino-acid biosynthesis; L-tryptophan biosynthesis; L-tryptophan from chorismate: step 5/5.</text>
</comment>
<dbReference type="GO" id="GO:0004834">
    <property type="term" value="F:tryptophan synthase activity"/>
    <property type="evidence" value="ECO:0007669"/>
    <property type="project" value="UniProtKB-UniRule"/>
</dbReference>
<organism evidence="14 15">
    <name type="scientific">Amphritea balenae</name>
    <dbReference type="NCBI Taxonomy" id="452629"/>
    <lineage>
        <taxon>Bacteria</taxon>
        <taxon>Pseudomonadati</taxon>
        <taxon>Pseudomonadota</taxon>
        <taxon>Gammaproteobacteria</taxon>
        <taxon>Oceanospirillales</taxon>
        <taxon>Oceanospirillaceae</taxon>
        <taxon>Amphritea</taxon>
    </lineage>
</organism>
<dbReference type="EMBL" id="RQXV01000010">
    <property type="protein sequence ID" value="RRC97835.1"/>
    <property type="molecule type" value="Genomic_DNA"/>
</dbReference>
<comment type="similarity">
    <text evidence="4 12">Belongs to the TrpB family.</text>
</comment>
<dbReference type="SUPFAM" id="SSF53686">
    <property type="entry name" value="Tryptophan synthase beta subunit-like PLP-dependent enzymes"/>
    <property type="match status" value="1"/>
</dbReference>
<dbReference type="RefSeq" id="WP_124927329.1">
    <property type="nucleotide sequence ID" value="NZ_BMOH01000008.1"/>
</dbReference>
<keyword evidence="9 12" id="KW-0057">Aromatic amino acid biosynthesis</keyword>
<protein>
    <recommendedName>
        <fullName evidence="12">Tryptophan synthase beta chain</fullName>
        <ecNumber evidence="12">4.2.1.20</ecNumber>
    </recommendedName>
</protein>
<evidence type="ECO:0000256" key="11">
    <source>
        <dbReference type="ARBA" id="ARBA00049047"/>
    </source>
</evidence>
<proteinExistence type="inferred from homology"/>
<evidence type="ECO:0000256" key="2">
    <source>
        <dbReference type="ARBA" id="ARBA00002786"/>
    </source>
</evidence>